<dbReference type="EMBL" id="JBBYAK010000004">
    <property type="protein sequence ID" value="MEL3959647.1"/>
    <property type="molecule type" value="Genomic_DNA"/>
</dbReference>
<reference evidence="1 2" key="1">
    <citation type="submission" date="2024-03" db="EMBL/GenBank/DDBJ databases">
        <title>Bacilli Hybrid Assemblies.</title>
        <authorList>
            <person name="Kovac J."/>
        </authorList>
    </citation>
    <scope>NUCLEOTIDE SEQUENCE [LARGE SCALE GENOMIC DNA]</scope>
    <source>
        <strain evidence="1 2">FSL M8-0022</strain>
    </source>
</reference>
<organism evidence="1 2">
    <name type="scientific">Caldifermentibacillus hisashii</name>
    <dbReference type="NCBI Taxonomy" id="996558"/>
    <lineage>
        <taxon>Bacteria</taxon>
        <taxon>Bacillati</taxon>
        <taxon>Bacillota</taxon>
        <taxon>Bacilli</taxon>
        <taxon>Bacillales</taxon>
        <taxon>Bacillaceae</taxon>
        <taxon>Caldifermentibacillus</taxon>
    </lineage>
</organism>
<protein>
    <submittedName>
        <fullName evidence="1">Uncharacterized protein</fullName>
    </submittedName>
</protein>
<comment type="caution">
    <text evidence="1">The sequence shown here is derived from an EMBL/GenBank/DDBJ whole genome shotgun (WGS) entry which is preliminary data.</text>
</comment>
<sequence length="98" mass="10999">MILVINNGNGSFTIHYHPEKLGKSEEELGKMGLLIDTIPEPEIIEGKEAVLRFDGNKLYYDYVDIQPSNEEKIQQLRSELENTIIELTTLIAPQGGNA</sequence>
<dbReference type="Proteomes" id="UP001459714">
    <property type="component" value="Unassembled WGS sequence"/>
</dbReference>
<name>A0ABU9K3E1_9BACI</name>
<proteinExistence type="predicted"/>
<evidence type="ECO:0000313" key="2">
    <source>
        <dbReference type="Proteomes" id="UP001459714"/>
    </source>
</evidence>
<accession>A0ABU9K3E1</accession>
<dbReference type="RefSeq" id="WP_342021227.1">
    <property type="nucleotide sequence ID" value="NZ_JBBYAK010000004.1"/>
</dbReference>
<keyword evidence="2" id="KW-1185">Reference proteome</keyword>
<gene>
    <name evidence="1" type="ORF">NST17_21060</name>
</gene>
<evidence type="ECO:0000313" key="1">
    <source>
        <dbReference type="EMBL" id="MEL3959647.1"/>
    </source>
</evidence>